<dbReference type="EMBL" id="CP136897">
    <property type="protein sequence ID" value="WOL18350.1"/>
    <property type="molecule type" value="Genomic_DNA"/>
</dbReference>
<evidence type="ECO:0000313" key="1">
    <source>
        <dbReference type="EMBL" id="WOL18350.1"/>
    </source>
</evidence>
<dbReference type="SUPFAM" id="SSF56219">
    <property type="entry name" value="DNase I-like"/>
    <property type="match status" value="1"/>
</dbReference>
<name>A0AAQ3L146_9LILI</name>
<dbReference type="Proteomes" id="UP001327560">
    <property type="component" value="Chromosome 8"/>
</dbReference>
<protein>
    <recommendedName>
        <fullName evidence="3">Endonuclease/exonuclease/phosphatase domain-containing protein</fullName>
    </recommendedName>
</protein>
<gene>
    <name evidence="1" type="ORF">Cni_G27144</name>
</gene>
<sequence>MWVIIFLSDKLVQRSTLSDFNFICVYGPSWRSGHSAFFEKLDIFLSATDDRYIIGGDLNVTCFDAERRNCNVSVGDSALLSFLIFDRELVDLPIKGKAFTWSNNRPSPCLARLDRVLISLPTSLVLPLASVMGGEKRLSYHNALIFESGIHVVHKNKPFRLEHAWFSNLGFRGIISASWNASRFSNSASSEWILRWRKLRKLIPQWASSFRKEYLARRLLLEREVDDLCTKVDYSDLSCSDLESLSICTAAAHAAFLLLRSTTGRGHPIVHFLFSLASLH</sequence>
<evidence type="ECO:0008006" key="3">
    <source>
        <dbReference type="Google" id="ProtNLM"/>
    </source>
</evidence>
<reference evidence="1 2" key="1">
    <citation type="submission" date="2023-10" db="EMBL/GenBank/DDBJ databases">
        <title>Chromosome-scale genome assembly provides insights into flower coloration mechanisms of Canna indica.</title>
        <authorList>
            <person name="Li C."/>
        </authorList>
    </citation>
    <scope>NUCLEOTIDE SEQUENCE [LARGE SCALE GENOMIC DNA]</scope>
    <source>
        <tissue evidence="1">Flower</tissue>
    </source>
</reference>
<dbReference type="InterPro" id="IPR036691">
    <property type="entry name" value="Endo/exonu/phosph_ase_sf"/>
</dbReference>
<evidence type="ECO:0000313" key="2">
    <source>
        <dbReference type="Proteomes" id="UP001327560"/>
    </source>
</evidence>
<dbReference type="GO" id="GO:0003824">
    <property type="term" value="F:catalytic activity"/>
    <property type="evidence" value="ECO:0007669"/>
    <property type="project" value="InterPro"/>
</dbReference>
<dbReference type="PANTHER" id="PTHR33710:SF72">
    <property type="entry name" value="OS04G0204200 PROTEIN"/>
    <property type="match status" value="1"/>
</dbReference>
<proteinExistence type="predicted"/>
<accession>A0AAQ3L146</accession>
<keyword evidence="2" id="KW-1185">Reference proteome</keyword>
<organism evidence="1 2">
    <name type="scientific">Canna indica</name>
    <name type="common">Indian-shot</name>
    <dbReference type="NCBI Taxonomy" id="4628"/>
    <lineage>
        <taxon>Eukaryota</taxon>
        <taxon>Viridiplantae</taxon>
        <taxon>Streptophyta</taxon>
        <taxon>Embryophyta</taxon>
        <taxon>Tracheophyta</taxon>
        <taxon>Spermatophyta</taxon>
        <taxon>Magnoliopsida</taxon>
        <taxon>Liliopsida</taxon>
        <taxon>Zingiberales</taxon>
        <taxon>Cannaceae</taxon>
        <taxon>Canna</taxon>
    </lineage>
</organism>
<dbReference type="Gene3D" id="3.60.10.10">
    <property type="entry name" value="Endonuclease/exonuclease/phosphatase"/>
    <property type="match status" value="1"/>
</dbReference>
<dbReference type="PANTHER" id="PTHR33710">
    <property type="entry name" value="BNAC02G09200D PROTEIN"/>
    <property type="match status" value="1"/>
</dbReference>
<dbReference type="AlphaFoldDB" id="A0AAQ3L146"/>